<gene>
    <name evidence="3" type="ORF">HYPSUDRAFT_385485</name>
</gene>
<keyword evidence="4" id="KW-1185">Reference proteome</keyword>
<evidence type="ECO:0000313" key="4">
    <source>
        <dbReference type="Proteomes" id="UP000054270"/>
    </source>
</evidence>
<dbReference type="PROSITE" id="PS50197">
    <property type="entry name" value="BEACH"/>
    <property type="match status" value="1"/>
</dbReference>
<proteinExistence type="predicted"/>
<evidence type="ECO:0000313" key="3">
    <source>
        <dbReference type="EMBL" id="KJA25851.1"/>
    </source>
</evidence>
<sequence>MPPRRAPSVQSVAQSRAPSPSPGDAEEEVAFFDTVDELQQHGINVQDILKLKSAAINTIFGPKWKRLRKQRLKFWDPRLPLE</sequence>
<reference evidence="4" key="1">
    <citation type="submission" date="2014-04" db="EMBL/GenBank/DDBJ databases">
        <title>Evolutionary Origins and Diversification of the Mycorrhizal Mutualists.</title>
        <authorList>
            <consortium name="DOE Joint Genome Institute"/>
            <consortium name="Mycorrhizal Genomics Consortium"/>
            <person name="Kohler A."/>
            <person name="Kuo A."/>
            <person name="Nagy L.G."/>
            <person name="Floudas D."/>
            <person name="Copeland A."/>
            <person name="Barry K.W."/>
            <person name="Cichocki N."/>
            <person name="Veneault-Fourrey C."/>
            <person name="LaButti K."/>
            <person name="Lindquist E.A."/>
            <person name="Lipzen A."/>
            <person name="Lundell T."/>
            <person name="Morin E."/>
            <person name="Murat C."/>
            <person name="Riley R."/>
            <person name="Ohm R."/>
            <person name="Sun H."/>
            <person name="Tunlid A."/>
            <person name="Henrissat B."/>
            <person name="Grigoriev I.V."/>
            <person name="Hibbett D.S."/>
            <person name="Martin F."/>
        </authorList>
    </citation>
    <scope>NUCLEOTIDE SEQUENCE [LARGE SCALE GENOMIC DNA]</scope>
    <source>
        <strain evidence="4">FD-334 SS-4</strain>
    </source>
</reference>
<dbReference type="EMBL" id="KN817530">
    <property type="protein sequence ID" value="KJA25851.1"/>
    <property type="molecule type" value="Genomic_DNA"/>
</dbReference>
<accession>A0A0D2PB74</accession>
<evidence type="ECO:0000259" key="2">
    <source>
        <dbReference type="PROSITE" id="PS50197"/>
    </source>
</evidence>
<feature type="domain" description="BEACH" evidence="2">
    <location>
        <begin position="1"/>
        <end position="82"/>
    </location>
</feature>
<name>A0A0D2PB74_HYPSF</name>
<protein>
    <recommendedName>
        <fullName evidence="2">BEACH domain-containing protein</fullName>
    </recommendedName>
</protein>
<feature type="compositionally biased region" description="Polar residues" evidence="1">
    <location>
        <begin position="8"/>
        <end position="18"/>
    </location>
</feature>
<dbReference type="InterPro" id="IPR000409">
    <property type="entry name" value="BEACH_dom"/>
</dbReference>
<dbReference type="Gene3D" id="1.10.150.20">
    <property type="entry name" value="5' to 3' exonuclease, C-terminal subdomain"/>
    <property type="match status" value="1"/>
</dbReference>
<dbReference type="AlphaFoldDB" id="A0A0D2PB74"/>
<organism evidence="3 4">
    <name type="scientific">Hypholoma sublateritium (strain FD-334 SS-4)</name>
    <dbReference type="NCBI Taxonomy" id="945553"/>
    <lineage>
        <taxon>Eukaryota</taxon>
        <taxon>Fungi</taxon>
        <taxon>Dikarya</taxon>
        <taxon>Basidiomycota</taxon>
        <taxon>Agaricomycotina</taxon>
        <taxon>Agaricomycetes</taxon>
        <taxon>Agaricomycetidae</taxon>
        <taxon>Agaricales</taxon>
        <taxon>Agaricineae</taxon>
        <taxon>Strophariaceae</taxon>
        <taxon>Hypholoma</taxon>
    </lineage>
</organism>
<dbReference type="Proteomes" id="UP000054270">
    <property type="component" value="Unassembled WGS sequence"/>
</dbReference>
<evidence type="ECO:0000256" key="1">
    <source>
        <dbReference type="SAM" id="MobiDB-lite"/>
    </source>
</evidence>
<feature type="region of interest" description="Disordered" evidence="1">
    <location>
        <begin position="1"/>
        <end position="26"/>
    </location>
</feature>
<dbReference type="OrthoDB" id="3038440at2759"/>